<comment type="caution">
    <text evidence="8">The sequence shown here is derived from an EMBL/GenBank/DDBJ whole genome shotgun (WGS) entry which is preliminary data.</text>
</comment>
<evidence type="ECO:0000259" key="7">
    <source>
        <dbReference type="Pfam" id="PF09335"/>
    </source>
</evidence>
<feature type="transmembrane region" description="Helical" evidence="6">
    <location>
        <begin position="44"/>
        <end position="74"/>
    </location>
</feature>
<keyword evidence="5 6" id="KW-0472">Membrane</keyword>
<keyword evidence="3 6" id="KW-0812">Transmembrane</keyword>
<dbReference type="PANTHER" id="PTHR42709">
    <property type="entry name" value="ALKALINE PHOSPHATASE LIKE PROTEIN"/>
    <property type="match status" value="1"/>
</dbReference>
<sequence length="222" mass="25646">MQDVINYRYVKVFASLLILLFLVAFWFNEYLVDFFLSYLLLYKYTTLFIIVFLAGLCIPIPMNILLLAVGALSIEGHFNFMLALTTATIANVCGDLVALFLFRKYSHAILRDQYAEKYSFFIRLEEFFQAHTNTAIFVSRIIGIFGTPVNFLSGYMKISPLRFAFFDSLGNFAFAFLFLKLGFWVGDKWLAVSDFVSTIMGIFAVIIFFALFSVLFYNRKKE</sequence>
<dbReference type="EMBL" id="MFUG01000002">
    <property type="protein sequence ID" value="OGI76492.1"/>
    <property type="molecule type" value="Genomic_DNA"/>
</dbReference>
<evidence type="ECO:0000313" key="8">
    <source>
        <dbReference type="EMBL" id="OGI76492.1"/>
    </source>
</evidence>
<evidence type="ECO:0000256" key="2">
    <source>
        <dbReference type="ARBA" id="ARBA00022475"/>
    </source>
</evidence>
<feature type="transmembrane region" description="Helical" evidence="6">
    <location>
        <begin position="195"/>
        <end position="217"/>
    </location>
</feature>
<name>A0A1F6W3U5_9BACT</name>
<dbReference type="Pfam" id="PF09335">
    <property type="entry name" value="VTT_dom"/>
    <property type="match status" value="1"/>
</dbReference>
<evidence type="ECO:0000256" key="6">
    <source>
        <dbReference type="SAM" id="Phobius"/>
    </source>
</evidence>
<dbReference type="AlphaFoldDB" id="A0A1F6W3U5"/>
<dbReference type="InterPro" id="IPR051311">
    <property type="entry name" value="DedA_domain"/>
</dbReference>
<comment type="subcellular location">
    <subcellularLocation>
        <location evidence="1">Cell membrane</location>
        <topology evidence="1">Multi-pass membrane protein</topology>
    </subcellularLocation>
</comment>
<gene>
    <name evidence="8" type="ORF">A3C67_00095</name>
</gene>
<proteinExistence type="predicted"/>
<evidence type="ECO:0000313" key="9">
    <source>
        <dbReference type="Proteomes" id="UP000179275"/>
    </source>
</evidence>
<dbReference type="GO" id="GO:0005886">
    <property type="term" value="C:plasma membrane"/>
    <property type="evidence" value="ECO:0007669"/>
    <property type="project" value="UniProtKB-SubCell"/>
</dbReference>
<evidence type="ECO:0000256" key="5">
    <source>
        <dbReference type="ARBA" id="ARBA00023136"/>
    </source>
</evidence>
<evidence type="ECO:0000256" key="3">
    <source>
        <dbReference type="ARBA" id="ARBA00022692"/>
    </source>
</evidence>
<feature type="transmembrane region" description="Helical" evidence="6">
    <location>
        <begin position="80"/>
        <end position="102"/>
    </location>
</feature>
<feature type="transmembrane region" description="Helical" evidence="6">
    <location>
        <begin position="12"/>
        <end position="32"/>
    </location>
</feature>
<evidence type="ECO:0000256" key="1">
    <source>
        <dbReference type="ARBA" id="ARBA00004651"/>
    </source>
</evidence>
<dbReference type="InterPro" id="IPR032816">
    <property type="entry name" value="VTT_dom"/>
</dbReference>
<keyword evidence="2" id="KW-1003">Cell membrane</keyword>
<feature type="domain" description="VTT" evidence="7">
    <location>
        <begin position="60"/>
        <end position="182"/>
    </location>
</feature>
<dbReference type="STRING" id="1801756.A3C67_00095"/>
<feature type="transmembrane region" description="Helical" evidence="6">
    <location>
        <begin position="163"/>
        <end position="183"/>
    </location>
</feature>
<reference evidence="8 9" key="1">
    <citation type="journal article" date="2016" name="Nat. Commun.">
        <title>Thousands of microbial genomes shed light on interconnected biogeochemical processes in an aquifer system.</title>
        <authorList>
            <person name="Anantharaman K."/>
            <person name="Brown C.T."/>
            <person name="Hug L.A."/>
            <person name="Sharon I."/>
            <person name="Castelle C.J."/>
            <person name="Probst A.J."/>
            <person name="Thomas B.C."/>
            <person name="Singh A."/>
            <person name="Wilkins M.J."/>
            <person name="Karaoz U."/>
            <person name="Brodie E.L."/>
            <person name="Williams K.H."/>
            <person name="Hubbard S.S."/>
            <person name="Banfield J.F."/>
        </authorList>
    </citation>
    <scope>NUCLEOTIDE SEQUENCE [LARGE SCALE GENOMIC DNA]</scope>
</reference>
<evidence type="ECO:0000256" key="4">
    <source>
        <dbReference type="ARBA" id="ARBA00022989"/>
    </source>
</evidence>
<dbReference type="PANTHER" id="PTHR42709:SF6">
    <property type="entry name" value="UNDECAPRENYL PHOSPHATE TRANSPORTER A"/>
    <property type="match status" value="1"/>
</dbReference>
<accession>A0A1F6W3U5</accession>
<organism evidence="8 9">
    <name type="scientific">Candidatus Nomurabacteria bacterium RIFCSPHIGHO2_02_FULL_42_19</name>
    <dbReference type="NCBI Taxonomy" id="1801756"/>
    <lineage>
        <taxon>Bacteria</taxon>
        <taxon>Candidatus Nomuraibacteriota</taxon>
    </lineage>
</organism>
<dbReference type="Proteomes" id="UP000179275">
    <property type="component" value="Unassembled WGS sequence"/>
</dbReference>
<keyword evidence="4 6" id="KW-1133">Transmembrane helix</keyword>
<protein>
    <recommendedName>
        <fullName evidence="7">VTT domain-containing protein</fullName>
    </recommendedName>
</protein>